<dbReference type="InParanoid" id="C3Y3F9"/>
<proteinExistence type="predicted"/>
<dbReference type="PANTHER" id="PTHR33844:SF1">
    <property type="entry name" value="SULFOTRANSFERASE DOMAIN-CONTAINING PROTEIN"/>
    <property type="match status" value="1"/>
</dbReference>
<evidence type="ECO:0000313" key="1">
    <source>
        <dbReference type="EMBL" id="EEN65226.1"/>
    </source>
</evidence>
<accession>C3Y3F9</accession>
<gene>
    <name evidence="1" type="ORF">BRAFLDRAFT_90669</name>
</gene>
<sequence length="304" mass="34791">MEFLTVPATAATLISALAAGASYLVYRRFNHQPSWPKVKLYCPYTRKVTPKKKKNQFALYSLEDFSPIGEAVPVRDVPEFFTRRGNEFSAYGVDWEQEAVVLTKPTEGTDMKKHPFFREAQRLNATEVLVIPFEHLQAVVDAISDRIAHVQEVFVYMTDYLKSPTVSYHGSYYHSVVARWLGAIKRAVELQQKYPGYFFHATVYYTALARDKQATLGLIMKKLGIEWDPENHEEERNRVTRAFMEDSQSGTLFSNRSSAPGEKWAPCTSPAWIGEWEREYFSHVCRETGNDVPGPDFILPDSIV</sequence>
<organism>
    <name type="scientific">Branchiostoma floridae</name>
    <name type="common">Florida lancelet</name>
    <name type="synonym">Amphioxus</name>
    <dbReference type="NCBI Taxonomy" id="7739"/>
    <lineage>
        <taxon>Eukaryota</taxon>
        <taxon>Metazoa</taxon>
        <taxon>Chordata</taxon>
        <taxon>Cephalochordata</taxon>
        <taxon>Leptocardii</taxon>
        <taxon>Amphioxiformes</taxon>
        <taxon>Branchiostomatidae</taxon>
        <taxon>Branchiostoma</taxon>
    </lineage>
</organism>
<name>C3Y3F9_BRAFL</name>
<protein>
    <submittedName>
        <fullName evidence="1">Uncharacterized protein</fullName>
    </submittedName>
</protein>
<dbReference type="PANTHER" id="PTHR33844">
    <property type="entry name" value="SULFOTRANSFER_1 DOMAIN-CONTAINING PROTEIN"/>
    <property type="match status" value="1"/>
</dbReference>
<reference evidence="1" key="1">
    <citation type="journal article" date="2008" name="Nature">
        <title>The amphioxus genome and the evolution of the chordate karyotype.</title>
        <authorList>
            <consortium name="US DOE Joint Genome Institute (JGI-PGF)"/>
            <person name="Putnam N.H."/>
            <person name="Butts T."/>
            <person name="Ferrier D.E.K."/>
            <person name="Furlong R.F."/>
            <person name="Hellsten U."/>
            <person name="Kawashima T."/>
            <person name="Robinson-Rechavi M."/>
            <person name="Shoguchi E."/>
            <person name="Terry A."/>
            <person name="Yu J.-K."/>
            <person name="Benito-Gutierrez E.L."/>
            <person name="Dubchak I."/>
            <person name="Garcia-Fernandez J."/>
            <person name="Gibson-Brown J.J."/>
            <person name="Grigoriev I.V."/>
            <person name="Horton A.C."/>
            <person name="de Jong P.J."/>
            <person name="Jurka J."/>
            <person name="Kapitonov V.V."/>
            <person name="Kohara Y."/>
            <person name="Kuroki Y."/>
            <person name="Lindquist E."/>
            <person name="Lucas S."/>
            <person name="Osoegawa K."/>
            <person name="Pennacchio L.A."/>
            <person name="Salamov A.A."/>
            <person name="Satou Y."/>
            <person name="Sauka-Spengler T."/>
            <person name="Schmutz J."/>
            <person name="Shin-I T."/>
            <person name="Toyoda A."/>
            <person name="Bronner-Fraser M."/>
            <person name="Fujiyama A."/>
            <person name="Holland L.Z."/>
            <person name="Holland P.W.H."/>
            <person name="Satoh N."/>
            <person name="Rokhsar D.S."/>
        </authorList>
    </citation>
    <scope>NUCLEOTIDE SEQUENCE [LARGE SCALE GENOMIC DNA]</scope>
    <source>
        <strain evidence="1">S238N-H82</strain>
        <tissue evidence="1">Testes</tissue>
    </source>
</reference>
<dbReference type="EMBL" id="GG666483">
    <property type="protein sequence ID" value="EEN65226.1"/>
    <property type="molecule type" value="Genomic_DNA"/>
</dbReference>
<dbReference type="AlphaFoldDB" id="C3Y3F9"/>